<proteinExistence type="predicted"/>
<reference evidence="1 2" key="1">
    <citation type="submission" date="2018-10" db="EMBL/GenBank/DDBJ databases">
        <title>Transmission dynamics of multidrug resistant bacteria on intensive care unit surfaces.</title>
        <authorList>
            <person name="D'Souza A.W."/>
            <person name="Potter R.F."/>
            <person name="Wallace M."/>
            <person name="Shupe A."/>
            <person name="Patel S."/>
            <person name="Sun S."/>
            <person name="Gul D."/>
            <person name="Kwon J.H."/>
            <person name="Andleeb S."/>
            <person name="Burnham C.-A.D."/>
            <person name="Dantas G."/>
        </authorList>
    </citation>
    <scope>NUCLEOTIDE SEQUENCE [LARGE SCALE GENOMIC DNA]</scope>
    <source>
        <strain evidence="1 2">AS_373</strain>
    </source>
</reference>
<dbReference type="EMBL" id="RHXB01000005">
    <property type="protein sequence ID" value="RSE26838.1"/>
    <property type="molecule type" value="Genomic_DNA"/>
</dbReference>
<protein>
    <submittedName>
        <fullName evidence="1">Uncharacterized protein</fullName>
    </submittedName>
</protein>
<sequence length="73" mass="8345">MRLYVAQGDFVDLDIAEAVDIIRQGGRFVVNCEEGRITSLERVRDKQHLLTMSEFLEMAVEAGLIDLRKPRLP</sequence>
<dbReference type="Proteomes" id="UP000275331">
    <property type="component" value="Unassembled WGS sequence"/>
</dbReference>
<name>A0A427V2K3_9ENTR</name>
<comment type="caution">
    <text evidence="1">The sequence shown here is derived from an EMBL/GenBank/DDBJ whole genome shotgun (WGS) entry which is preliminary data.</text>
</comment>
<evidence type="ECO:0000313" key="1">
    <source>
        <dbReference type="EMBL" id="RSE26838.1"/>
    </source>
</evidence>
<dbReference type="OrthoDB" id="6630379at2"/>
<evidence type="ECO:0000313" key="2">
    <source>
        <dbReference type="Proteomes" id="UP000275331"/>
    </source>
</evidence>
<gene>
    <name evidence="1" type="ORF">EGT71_09090</name>
</gene>
<dbReference type="AlphaFoldDB" id="A0A427V2K3"/>
<accession>A0A427V2K3</accession>
<organism evidence="1 2">
    <name type="scientific">Atlantibacter subterraneus</name>
    <dbReference type="NCBI Taxonomy" id="255519"/>
    <lineage>
        <taxon>Bacteria</taxon>
        <taxon>Pseudomonadati</taxon>
        <taxon>Pseudomonadota</taxon>
        <taxon>Gammaproteobacteria</taxon>
        <taxon>Enterobacterales</taxon>
        <taxon>Enterobacteriaceae</taxon>
        <taxon>Atlantibacter</taxon>
    </lineage>
</organism>